<keyword evidence="10" id="KW-1185">Reference proteome</keyword>
<keyword evidence="7" id="KW-1133">Transmembrane helix</keyword>
<keyword evidence="4 6" id="KW-0862">Zinc</keyword>
<name>A0A934NTB7_9NOCA</name>
<dbReference type="GO" id="GO:0004222">
    <property type="term" value="F:metalloendopeptidase activity"/>
    <property type="evidence" value="ECO:0007669"/>
    <property type="project" value="InterPro"/>
</dbReference>
<keyword evidence="7" id="KW-0472">Membrane</keyword>
<gene>
    <name evidence="9" type="ORF">JGU71_18115</name>
</gene>
<keyword evidence="7" id="KW-0812">Transmembrane</keyword>
<dbReference type="PANTHER" id="PTHR34978">
    <property type="entry name" value="POSSIBLE SENSOR-TRANSDUCER PROTEIN BLAR"/>
    <property type="match status" value="1"/>
</dbReference>
<dbReference type="InterPro" id="IPR001915">
    <property type="entry name" value="Peptidase_M48"/>
</dbReference>
<feature type="transmembrane region" description="Helical" evidence="7">
    <location>
        <begin position="268"/>
        <end position="293"/>
    </location>
</feature>
<evidence type="ECO:0000256" key="3">
    <source>
        <dbReference type="ARBA" id="ARBA00022801"/>
    </source>
</evidence>
<keyword evidence="3 6" id="KW-0378">Hydrolase</keyword>
<proteinExistence type="inferred from homology"/>
<dbReference type="CDD" id="cd07326">
    <property type="entry name" value="M56_BlaR1_MecR1_like"/>
    <property type="match status" value="1"/>
</dbReference>
<evidence type="ECO:0000256" key="5">
    <source>
        <dbReference type="ARBA" id="ARBA00023049"/>
    </source>
</evidence>
<evidence type="ECO:0000256" key="1">
    <source>
        <dbReference type="ARBA" id="ARBA00022670"/>
    </source>
</evidence>
<evidence type="ECO:0000313" key="9">
    <source>
        <dbReference type="EMBL" id="MBJ8340805.1"/>
    </source>
</evidence>
<dbReference type="InterPro" id="IPR052173">
    <property type="entry name" value="Beta-lactam_resp_regulator"/>
</dbReference>
<dbReference type="GO" id="GO:0046872">
    <property type="term" value="F:metal ion binding"/>
    <property type="evidence" value="ECO:0007669"/>
    <property type="project" value="UniProtKB-KW"/>
</dbReference>
<dbReference type="Pfam" id="PF01435">
    <property type="entry name" value="Peptidase_M48"/>
    <property type="match status" value="1"/>
</dbReference>
<evidence type="ECO:0000256" key="7">
    <source>
        <dbReference type="SAM" id="Phobius"/>
    </source>
</evidence>
<reference evidence="9" key="1">
    <citation type="submission" date="2020-12" db="EMBL/GenBank/DDBJ databases">
        <title>Antrihabitans popcorni sp. nov. and Antrihabitans auranticaus sp. nov., isolated from a larva cave.</title>
        <authorList>
            <person name="Lee S.D."/>
            <person name="Kim I.S."/>
        </authorList>
    </citation>
    <scope>NUCLEOTIDE SEQUENCE</scope>
    <source>
        <strain evidence="9">YC3-6</strain>
    </source>
</reference>
<keyword evidence="2" id="KW-0479">Metal-binding</keyword>
<comment type="cofactor">
    <cofactor evidence="6">
        <name>Zn(2+)</name>
        <dbReference type="ChEBI" id="CHEBI:29105"/>
    </cofactor>
    <text evidence="6">Binds 1 zinc ion per subunit.</text>
</comment>
<dbReference type="Gene3D" id="3.30.2010.10">
    <property type="entry name" value="Metalloproteases ('zincins'), catalytic domain"/>
    <property type="match status" value="1"/>
</dbReference>
<evidence type="ECO:0000313" key="10">
    <source>
        <dbReference type="Proteomes" id="UP000655868"/>
    </source>
</evidence>
<keyword evidence="1 6" id="KW-0645">Protease</keyword>
<comment type="caution">
    <text evidence="9">The sequence shown here is derived from an EMBL/GenBank/DDBJ whole genome shotgun (WGS) entry which is preliminary data.</text>
</comment>
<evidence type="ECO:0000256" key="6">
    <source>
        <dbReference type="RuleBase" id="RU003983"/>
    </source>
</evidence>
<keyword evidence="5 6" id="KW-0482">Metalloprotease</keyword>
<dbReference type="Proteomes" id="UP000655868">
    <property type="component" value="Unassembled WGS sequence"/>
</dbReference>
<accession>A0A934NTB7</accession>
<feature type="transmembrane region" description="Helical" evidence="7">
    <location>
        <begin position="73"/>
        <end position="93"/>
    </location>
</feature>
<feature type="domain" description="Peptidase M48" evidence="8">
    <location>
        <begin position="118"/>
        <end position="181"/>
    </location>
</feature>
<organism evidence="9 10">
    <name type="scientific">Antrihabitans stalagmiti</name>
    <dbReference type="NCBI Taxonomy" id="2799499"/>
    <lineage>
        <taxon>Bacteria</taxon>
        <taxon>Bacillati</taxon>
        <taxon>Actinomycetota</taxon>
        <taxon>Actinomycetes</taxon>
        <taxon>Mycobacteriales</taxon>
        <taxon>Nocardiaceae</taxon>
        <taxon>Antrihabitans</taxon>
    </lineage>
</organism>
<evidence type="ECO:0000256" key="2">
    <source>
        <dbReference type="ARBA" id="ARBA00022723"/>
    </source>
</evidence>
<dbReference type="AlphaFoldDB" id="A0A934NTB7"/>
<comment type="similarity">
    <text evidence="6">Belongs to the peptidase M48 family.</text>
</comment>
<protein>
    <submittedName>
        <fullName evidence="9">M56 family metallopeptidase</fullName>
    </submittedName>
</protein>
<feature type="transmembrane region" description="Helical" evidence="7">
    <location>
        <begin position="12"/>
        <end position="41"/>
    </location>
</feature>
<evidence type="ECO:0000259" key="8">
    <source>
        <dbReference type="Pfam" id="PF01435"/>
    </source>
</evidence>
<dbReference type="PANTHER" id="PTHR34978:SF3">
    <property type="entry name" value="SLR0241 PROTEIN"/>
    <property type="match status" value="1"/>
</dbReference>
<dbReference type="GO" id="GO:0006508">
    <property type="term" value="P:proteolysis"/>
    <property type="evidence" value="ECO:0007669"/>
    <property type="project" value="UniProtKB-KW"/>
</dbReference>
<evidence type="ECO:0000256" key="4">
    <source>
        <dbReference type="ARBA" id="ARBA00022833"/>
    </source>
</evidence>
<dbReference type="EMBL" id="JAEMNV010000005">
    <property type="protein sequence ID" value="MBJ8340805.1"/>
    <property type="molecule type" value="Genomic_DNA"/>
</dbReference>
<sequence length="298" mass="31331">MPIVLRRLMFRVSPVVALTAWLGTVAGLFVLTAAAVAVLAWPAAHAPAEGPLETMVRCLTALQHALRPLIGEIATGAVVAIASVIIARVCVAARRHHRVRTKIRDFHRDVVAIVARTETGRNRVMWLDHPLPMAYSIDGRPGYVVATEGLARCLTDSQQAAVIAHEHAHLRARHHRILSVCEVLAAALPRVPLLAAAPRAVETLIELVADHAAAQATSAYSMSTALRAVSTSSASRPQLSLGLLSESISFRLRCLDEAPSTGGKSRTIYAAAIAVLLPVIAAAAALAASAGAACLIVA</sequence>